<dbReference type="InterPro" id="IPR006860">
    <property type="entry name" value="FecR"/>
</dbReference>
<evidence type="ECO:0000259" key="2">
    <source>
        <dbReference type="Pfam" id="PF04773"/>
    </source>
</evidence>
<comment type="caution">
    <text evidence="3">The sequence shown here is derived from an EMBL/GenBank/DDBJ whole genome shotgun (WGS) entry which is preliminary data.</text>
</comment>
<protein>
    <recommendedName>
        <fullName evidence="2">FecR protein domain-containing protein</fullName>
    </recommendedName>
</protein>
<sequence length="254" mass="26882">MKRVINTTRWHTRTMLRLTRQILFLLATLGCGSVACAQAVGTVTHLSGVLTVKHADGSAAVLAVKSSILQGDTLVTETNTYTRVKFVDDGEMVLRPSSQVIVKSYVYDVDHPEKDSVAIQLVNGGLRSVTGLIGKRNHDAVSFETPRGTIGVRGTNFGAVFCQSDCGSVPTPNGNMPQNGLYVDVSQGAIVLSNPAGQQVYQTGQFGYVANLNTPPVVIPPTQGVPVKMPLSISKNAPTTATNSTGANVDCVVR</sequence>
<reference evidence="3 4" key="1">
    <citation type="submission" date="2016-07" db="EMBL/GenBank/DDBJ databases">
        <title>Genome analysis of Burkholderia fungorum ES3-20.</title>
        <authorList>
            <person name="Xu D."/>
            <person name="Yao R."/>
            <person name="Zheng S."/>
        </authorList>
    </citation>
    <scope>NUCLEOTIDE SEQUENCE [LARGE SCALE GENOMIC DNA]</scope>
    <source>
        <strain evidence="3 4">ES3-20</strain>
    </source>
</reference>
<dbReference type="Proteomes" id="UP000283709">
    <property type="component" value="Unassembled WGS sequence"/>
</dbReference>
<dbReference type="PROSITE" id="PS51257">
    <property type="entry name" value="PROKAR_LIPOPROTEIN"/>
    <property type="match status" value="1"/>
</dbReference>
<name>A0A3R7FBH0_9BURK</name>
<gene>
    <name evidence="3" type="ORF">BCY88_15205</name>
</gene>
<organism evidence="3 4">
    <name type="scientific">Paraburkholderia fungorum</name>
    <dbReference type="NCBI Taxonomy" id="134537"/>
    <lineage>
        <taxon>Bacteria</taxon>
        <taxon>Pseudomonadati</taxon>
        <taxon>Pseudomonadota</taxon>
        <taxon>Betaproteobacteria</taxon>
        <taxon>Burkholderiales</taxon>
        <taxon>Burkholderiaceae</taxon>
        <taxon>Paraburkholderia</taxon>
    </lineage>
</organism>
<dbReference type="RefSeq" id="WP_120342829.1">
    <property type="nucleotide sequence ID" value="NZ_MCAS01000002.1"/>
</dbReference>
<dbReference type="AlphaFoldDB" id="A0A3R7FBH0"/>
<proteinExistence type="predicted"/>
<feature type="signal peptide" evidence="1">
    <location>
        <begin position="1"/>
        <end position="37"/>
    </location>
</feature>
<dbReference type="Pfam" id="PF04773">
    <property type="entry name" value="FecR"/>
    <property type="match status" value="1"/>
</dbReference>
<evidence type="ECO:0000313" key="3">
    <source>
        <dbReference type="EMBL" id="RKF50107.1"/>
    </source>
</evidence>
<keyword evidence="1" id="KW-0732">Signal</keyword>
<dbReference type="EMBL" id="MCAS01000002">
    <property type="protein sequence ID" value="RKF50107.1"/>
    <property type="molecule type" value="Genomic_DNA"/>
</dbReference>
<dbReference type="OrthoDB" id="369729at2"/>
<feature type="chain" id="PRO_5018574507" description="FecR protein domain-containing protein" evidence="1">
    <location>
        <begin position="38"/>
        <end position="254"/>
    </location>
</feature>
<evidence type="ECO:0000256" key="1">
    <source>
        <dbReference type="SAM" id="SignalP"/>
    </source>
</evidence>
<accession>A0A3R7FBH0</accession>
<feature type="domain" description="FecR protein" evidence="2">
    <location>
        <begin position="72"/>
        <end position="160"/>
    </location>
</feature>
<evidence type="ECO:0000313" key="4">
    <source>
        <dbReference type="Proteomes" id="UP000283709"/>
    </source>
</evidence>
<dbReference type="PANTHER" id="PTHR38731:SF1">
    <property type="entry name" value="FECR PROTEIN DOMAIN-CONTAINING PROTEIN"/>
    <property type="match status" value="1"/>
</dbReference>
<dbReference type="PANTHER" id="PTHR38731">
    <property type="entry name" value="LIPL45-RELATED LIPOPROTEIN-RELATED"/>
    <property type="match status" value="1"/>
</dbReference>